<sequence length="356" mass="40594">MEFIITSKFPVENKAGGDLGHQECRDKCWQKVHQYREDRWDYHQGPAAHHSCNLGWLWFSWKSEAVAVPEAMEKHDGRKDIYSRIDKVVNAHKKKSDGWISQLLLRELIRKLVSSVLTAGFEKFTGIRQSPMNVPNTRGGTCAVSGRASGSDMWTCSSSSRLLWNAQDTVVDSLTDILYGWYDRLSRDPKAKSPPIPPSECRCDIGIVVERFYTHPKCSTEIFAFEFTAEASWPFRVPEGQQGIIRVGPEEVFPPPRFDEDWSNLDIIGMRAFPPVREETGFAKLDLERSNLPRPDLGQLDTQHKGMLLPVTEHAKNWFKDHTDRKGWVQGGDSPFNYHHKATSEPPGPYHADVML</sequence>
<keyword evidence="3" id="KW-1185">Reference proteome</keyword>
<protein>
    <submittedName>
        <fullName evidence="2">Uncharacterized protein</fullName>
    </submittedName>
</protein>
<proteinExistence type="predicted"/>
<evidence type="ECO:0000313" key="2">
    <source>
        <dbReference type="EMBL" id="ORY75107.1"/>
    </source>
</evidence>
<dbReference type="AlphaFoldDB" id="A0A1Y2EUB0"/>
<dbReference type="GeneID" id="63782920"/>
<evidence type="ECO:0000313" key="3">
    <source>
        <dbReference type="Proteomes" id="UP000193685"/>
    </source>
</evidence>
<dbReference type="EMBL" id="MCFI01000027">
    <property type="protein sequence ID" value="ORY75107.1"/>
    <property type="molecule type" value="Genomic_DNA"/>
</dbReference>
<name>A0A1Y2EUB0_PROLT</name>
<reference evidence="2 3" key="1">
    <citation type="submission" date="2016-07" db="EMBL/GenBank/DDBJ databases">
        <title>Pervasive Adenine N6-methylation of Active Genes in Fungi.</title>
        <authorList>
            <consortium name="DOE Joint Genome Institute"/>
            <person name="Mondo S.J."/>
            <person name="Dannebaum R.O."/>
            <person name="Kuo R.C."/>
            <person name="Labutti K."/>
            <person name="Haridas S."/>
            <person name="Kuo A."/>
            <person name="Salamov A."/>
            <person name="Ahrendt S.R."/>
            <person name="Lipzen A."/>
            <person name="Sullivan W."/>
            <person name="Andreopoulos W.B."/>
            <person name="Clum A."/>
            <person name="Lindquist E."/>
            <person name="Daum C."/>
            <person name="Ramamoorthy G.K."/>
            <person name="Gryganskyi A."/>
            <person name="Culley D."/>
            <person name="Magnuson J.K."/>
            <person name="James T.Y."/>
            <person name="O'Malley M.A."/>
            <person name="Stajich J.E."/>
            <person name="Spatafora J.W."/>
            <person name="Visel A."/>
            <person name="Grigoriev I.V."/>
        </authorList>
    </citation>
    <scope>NUCLEOTIDE SEQUENCE [LARGE SCALE GENOMIC DNA]</scope>
    <source>
        <strain evidence="2 3">12-1054</strain>
    </source>
</reference>
<comment type="caution">
    <text evidence="2">The sequence shown here is derived from an EMBL/GenBank/DDBJ whole genome shotgun (WGS) entry which is preliminary data.</text>
</comment>
<accession>A0A1Y2EUB0</accession>
<dbReference type="Proteomes" id="UP000193685">
    <property type="component" value="Unassembled WGS sequence"/>
</dbReference>
<organism evidence="2 3">
    <name type="scientific">Protomyces lactucae-debilis</name>
    <dbReference type="NCBI Taxonomy" id="2754530"/>
    <lineage>
        <taxon>Eukaryota</taxon>
        <taxon>Fungi</taxon>
        <taxon>Dikarya</taxon>
        <taxon>Ascomycota</taxon>
        <taxon>Taphrinomycotina</taxon>
        <taxon>Taphrinomycetes</taxon>
        <taxon>Taphrinales</taxon>
        <taxon>Protomycetaceae</taxon>
        <taxon>Protomyces</taxon>
    </lineage>
</organism>
<dbReference type="RefSeq" id="XP_040722219.1">
    <property type="nucleotide sequence ID" value="XM_040866321.1"/>
</dbReference>
<gene>
    <name evidence="2" type="ORF">BCR37DRAFT_193415</name>
</gene>
<evidence type="ECO:0000256" key="1">
    <source>
        <dbReference type="SAM" id="MobiDB-lite"/>
    </source>
</evidence>
<feature type="region of interest" description="Disordered" evidence="1">
    <location>
        <begin position="337"/>
        <end position="356"/>
    </location>
</feature>